<reference evidence="2 3" key="1">
    <citation type="submission" date="2019-03" db="EMBL/GenBank/DDBJ databases">
        <title>Genome sequence of Lentibacillus salicampi ATCC BAA-719.</title>
        <authorList>
            <person name="Maclea K.S."/>
            <person name="Simoes Junior M."/>
        </authorList>
    </citation>
    <scope>NUCLEOTIDE SEQUENCE [LARGE SCALE GENOMIC DNA]</scope>
    <source>
        <strain evidence="2 3">ATCC BAA-719</strain>
    </source>
</reference>
<dbReference type="InterPro" id="IPR024419">
    <property type="entry name" value="YvrJ"/>
</dbReference>
<organism evidence="2 3">
    <name type="scientific">Lentibacillus salicampi</name>
    <dbReference type="NCBI Taxonomy" id="175306"/>
    <lineage>
        <taxon>Bacteria</taxon>
        <taxon>Bacillati</taxon>
        <taxon>Bacillota</taxon>
        <taxon>Bacilli</taxon>
        <taxon>Bacillales</taxon>
        <taxon>Bacillaceae</taxon>
        <taxon>Lentibacillus</taxon>
    </lineage>
</organism>
<feature type="transmembrane region" description="Helical" evidence="1">
    <location>
        <begin position="12"/>
        <end position="33"/>
    </location>
</feature>
<name>A0A4Y9AAT8_9BACI</name>
<sequence>MRKGYQTCNDISIWISLLEEYGFPIIITVYLLLRFEKKLSRPAIALDEMEETVRHNAK</sequence>
<evidence type="ECO:0000313" key="2">
    <source>
        <dbReference type="EMBL" id="TFJ92317.1"/>
    </source>
</evidence>
<protein>
    <submittedName>
        <fullName evidence="2">YvrJ family protein</fullName>
    </submittedName>
</protein>
<comment type="caution">
    <text evidence="2">The sequence shown here is derived from an EMBL/GenBank/DDBJ whole genome shotgun (WGS) entry which is preliminary data.</text>
</comment>
<keyword evidence="3" id="KW-1185">Reference proteome</keyword>
<dbReference type="AlphaFoldDB" id="A0A4Y9AAT8"/>
<proteinExistence type="predicted"/>
<gene>
    <name evidence="2" type="ORF">E4U82_13240</name>
</gene>
<keyword evidence="1" id="KW-0812">Transmembrane</keyword>
<dbReference type="Proteomes" id="UP000298484">
    <property type="component" value="Unassembled WGS sequence"/>
</dbReference>
<dbReference type="OrthoDB" id="2662123at2"/>
<keyword evidence="1" id="KW-1133">Transmembrane helix</keyword>
<evidence type="ECO:0000313" key="3">
    <source>
        <dbReference type="Proteomes" id="UP000298484"/>
    </source>
</evidence>
<accession>A0A4Y9AAT8</accession>
<dbReference type="Pfam" id="PF12841">
    <property type="entry name" value="YvrJ"/>
    <property type="match status" value="1"/>
</dbReference>
<dbReference type="EMBL" id="SRHY01000025">
    <property type="protein sequence ID" value="TFJ92317.1"/>
    <property type="molecule type" value="Genomic_DNA"/>
</dbReference>
<keyword evidence="1" id="KW-0472">Membrane</keyword>
<evidence type="ECO:0000256" key="1">
    <source>
        <dbReference type="SAM" id="Phobius"/>
    </source>
</evidence>